<protein>
    <submittedName>
        <fullName evidence="5">NADP-dependent 3-hydroxy acid dehydrogenase YdfG</fullName>
    </submittedName>
</protein>
<dbReference type="InterPro" id="IPR036291">
    <property type="entry name" value="NAD(P)-bd_dom_sf"/>
</dbReference>
<reference evidence="6" key="2">
    <citation type="submission" date="2023-07" db="EMBL/GenBank/DDBJ databases">
        <title>Genome mining of underrepresented organisms for secondary metabolites.</title>
        <authorList>
            <person name="D'Agostino P.M."/>
        </authorList>
    </citation>
    <scope>NUCLEOTIDE SEQUENCE [LARGE SCALE GENOMIC DNA]</scope>
    <source>
        <strain evidence="6">WS4403</strain>
    </source>
</reference>
<comment type="caution">
    <text evidence="5">The sequence shown here is derived from an EMBL/GenBank/DDBJ whole genome shotgun (WGS) entry which is preliminary data.</text>
</comment>
<dbReference type="PRINTS" id="PR00080">
    <property type="entry name" value="SDRFAMILY"/>
</dbReference>
<organism evidence="5 6">
    <name type="scientific">Winslowiella toletana</name>
    <dbReference type="NCBI Taxonomy" id="92490"/>
    <lineage>
        <taxon>Bacteria</taxon>
        <taxon>Pseudomonadati</taxon>
        <taxon>Pseudomonadota</taxon>
        <taxon>Gammaproteobacteria</taxon>
        <taxon>Enterobacterales</taxon>
        <taxon>Erwiniaceae</taxon>
        <taxon>Winslowiella</taxon>
    </lineage>
</organism>
<dbReference type="PANTHER" id="PTHR43115">
    <property type="entry name" value="DEHYDROGENASE/REDUCTASE SDR FAMILY MEMBER 11"/>
    <property type="match status" value="1"/>
</dbReference>
<feature type="domain" description="Ketoreductase" evidence="4">
    <location>
        <begin position="8"/>
        <end position="191"/>
    </location>
</feature>
<reference evidence="5 6" key="1">
    <citation type="submission" date="2021-03" db="EMBL/GenBank/DDBJ databases">
        <authorList>
            <person name="D'Agostino P."/>
            <person name="Huntemann M."/>
            <person name="Clum A."/>
            <person name="Spunde A."/>
            <person name="Palaniappan K."/>
            <person name="Ritter S."/>
            <person name="Mikhailova N."/>
            <person name="Chen I.-M."/>
            <person name="Stamatis D."/>
            <person name="Reddy T."/>
            <person name="O'Malley R."/>
            <person name="Daum C."/>
            <person name="Shapiro N."/>
            <person name="Ivanova N."/>
            <person name="Kyrpides N."/>
            <person name="Woyke T."/>
        </authorList>
    </citation>
    <scope>NUCLEOTIDE SEQUENCE [LARGE SCALE GENOMIC DNA]</scope>
    <source>
        <strain evidence="5 6">WS4403</strain>
    </source>
</reference>
<dbReference type="SUPFAM" id="SSF51735">
    <property type="entry name" value="NAD(P)-binding Rossmann-fold domains"/>
    <property type="match status" value="1"/>
</dbReference>
<keyword evidence="6" id="KW-1185">Reference proteome</keyword>
<dbReference type="InterPro" id="IPR020904">
    <property type="entry name" value="Sc_DH/Rdtase_CS"/>
</dbReference>
<gene>
    <name evidence="5" type="ORF">J2125_003951</name>
</gene>
<evidence type="ECO:0000313" key="5">
    <source>
        <dbReference type="EMBL" id="MBP2170759.1"/>
    </source>
</evidence>
<sequence>MHNNISGKIIVITGASSGLGEATARLLASQGARIVLAARRAERINALAEELVESGAQAIAVTTDVARRDDVSNLVDIAVKTFGQIDAMINNAGVMPLSLVEKRQVEEWEQMVDINIKGVLYGVAAALPHMQARKSGHFINVASTAGHRVMPTSSVYSATKYAVRAFSEGLRQEVTPHNIRVTIISPGASATELMSHVSDEELANNLKASTEYALPASAFANMVSFAISQPEEVDVNEILFRPTRQEK</sequence>
<evidence type="ECO:0000256" key="3">
    <source>
        <dbReference type="RuleBase" id="RU000363"/>
    </source>
</evidence>
<dbReference type="EMBL" id="JAGGMQ010000001">
    <property type="protein sequence ID" value="MBP2170759.1"/>
    <property type="molecule type" value="Genomic_DNA"/>
</dbReference>
<dbReference type="Proteomes" id="UP001195624">
    <property type="component" value="Unassembled WGS sequence"/>
</dbReference>
<dbReference type="PRINTS" id="PR00081">
    <property type="entry name" value="GDHRDH"/>
</dbReference>
<proteinExistence type="inferred from homology"/>
<evidence type="ECO:0000313" key="6">
    <source>
        <dbReference type="Proteomes" id="UP001195624"/>
    </source>
</evidence>
<evidence type="ECO:0000256" key="1">
    <source>
        <dbReference type="ARBA" id="ARBA00006484"/>
    </source>
</evidence>
<dbReference type="PANTHER" id="PTHR43115:SF4">
    <property type="entry name" value="DEHYDROGENASE_REDUCTASE SDR FAMILY MEMBER 11"/>
    <property type="match status" value="1"/>
</dbReference>
<comment type="similarity">
    <text evidence="1 3">Belongs to the short-chain dehydrogenases/reductases (SDR) family.</text>
</comment>
<dbReference type="InterPro" id="IPR002347">
    <property type="entry name" value="SDR_fam"/>
</dbReference>
<dbReference type="PROSITE" id="PS00061">
    <property type="entry name" value="ADH_SHORT"/>
    <property type="match status" value="1"/>
</dbReference>
<keyword evidence="2" id="KW-0560">Oxidoreductase</keyword>
<evidence type="ECO:0000259" key="4">
    <source>
        <dbReference type="SMART" id="SM00822"/>
    </source>
</evidence>
<evidence type="ECO:0000256" key="2">
    <source>
        <dbReference type="ARBA" id="ARBA00023002"/>
    </source>
</evidence>
<dbReference type="Gene3D" id="3.40.50.720">
    <property type="entry name" value="NAD(P)-binding Rossmann-like Domain"/>
    <property type="match status" value="1"/>
</dbReference>
<dbReference type="RefSeq" id="WP_209499530.1">
    <property type="nucleotide sequence ID" value="NZ_JAGGMQ010000001.1"/>
</dbReference>
<name>A0ABS4PDP8_9GAMM</name>
<dbReference type="Pfam" id="PF00106">
    <property type="entry name" value="adh_short"/>
    <property type="match status" value="1"/>
</dbReference>
<accession>A0ABS4PDP8</accession>
<dbReference type="SMART" id="SM00822">
    <property type="entry name" value="PKS_KR"/>
    <property type="match status" value="1"/>
</dbReference>
<dbReference type="InterPro" id="IPR057326">
    <property type="entry name" value="KR_dom"/>
</dbReference>